<dbReference type="InterPro" id="IPR050782">
    <property type="entry name" value="PP1_regulatory_subunit_3"/>
</dbReference>
<reference evidence="3" key="1">
    <citation type="journal article" date="2020" name="Microb. Genom.">
        <title>Genetic diversity of clinical and environmental Mucorales isolates obtained from an investigation of mucormycosis cases among solid organ transplant recipients.</title>
        <authorList>
            <person name="Nguyen M.H."/>
            <person name="Kaul D."/>
            <person name="Muto C."/>
            <person name="Cheng S.J."/>
            <person name="Richter R.A."/>
            <person name="Bruno V.M."/>
            <person name="Liu G."/>
            <person name="Beyhan S."/>
            <person name="Sundermann A.J."/>
            <person name="Mounaud S."/>
            <person name="Pasculle A.W."/>
            <person name="Nierman W.C."/>
            <person name="Driscoll E."/>
            <person name="Cumbie R."/>
            <person name="Clancy C.J."/>
            <person name="Dupont C.L."/>
        </authorList>
    </citation>
    <scope>NUCLEOTIDE SEQUENCE</scope>
    <source>
        <strain evidence="3">GL16</strain>
    </source>
</reference>
<evidence type="ECO:0000313" key="3">
    <source>
        <dbReference type="EMBL" id="KAG1537110.1"/>
    </source>
</evidence>
<dbReference type="PANTHER" id="PTHR12307:SF36">
    <property type="entry name" value="GLYCOGEN-BINDING SUBUNIT 76A"/>
    <property type="match status" value="1"/>
</dbReference>
<feature type="compositionally biased region" description="Polar residues" evidence="1">
    <location>
        <begin position="325"/>
        <end position="341"/>
    </location>
</feature>
<dbReference type="InterPro" id="IPR005036">
    <property type="entry name" value="CBM21_dom"/>
</dbReference>
<organism evidence="3 4">
    <name type="scientific">Rhizopus oryzae</name>
    <name type="common">Mucormycosis agent</name>
    <name type="synonym">Rhizopus arrhizus var. delemar</name>
    <dbReference type="NCBI Taxonomy" id="64495"/>
    <lineage>
        <taxon>Eukaryota</taxon>
        <taxon>Fungi</taxon>
        <taxon>Fungi incertae sedis</taxon>
        <taxon>Mucoromycota</taxon>
        <taxon>Mucoromycotina</taxon>
        <taxon>Mucoromycetes</taxon>
        <taxon>Mucorales</taxon>
        <taxon>Mucorineae</taxon>
        <taxon>Rhizopodaceae</taxon>
        <taxon>Rhizopus</taxon>
    </lineage>
</organism>
<dbReference type="Pfam" id="PF03370">
    <property type="entry name" value="CBM_21"/>
    <property type="match status" value="1"/>
</dbReference>
<dbReference type="GO" id="GO:0008157">
    <property type="term" value="F:protein phosphatase 1 binding"/>
    <property type="evidence" value="ECO:0007669"/>
    <property type="project" value="TreeGrafter"/>
</dbReference>
<protein>
    <recommendedName>
        <fullName evidence="2">CBM21 domain-containing protein</fullName>
    </recommendedName>
</protein>
<dbReference type="Gene3D" id="2.60.40.2440">
    <property type="entry name" value="Carbohydrate binding type-21 domain"/>
    <property type="match status" value="1"/>
</dbReference>
<name>A0A9P6Y1G4_RHIOR</name>
<dbReference type="GO" id="GO:2001069">
    <property type="term" value="F:glycogen binding"/>
    <property type="evidence" value="ECO:0007669"/>
    <property type="project" value="TreeGrafter"/>
</dbReference>
<dbReference type="GO" id="GO:0000164">
    <property type="term" value="C:protein phosphatase type 1 complex"/>
    <property type="evidence" value="ECO:0007669"/>
    <property type="project" value="TreeGrafter"/>
</dbReference>
<dbReference type="GO" id="GO:0005979">
    <property type="term" value="P:regulation of glycogen biosynthetic process"/>
    <property type="evidence" value="ECO:0007669"/>
    <property type="project" value="TreeGrafter"/>
</dbReference>
<dbReference type="EMBL" id="JAANIT010002224">
    <property type="protein sequence ID" value="KAG1537110.1"/>
    <property type="molecule type" value="Genomic_DNA"/>
</dbReference>
<dbReference type="Proteomes" id="UP000717996">
    <property type="component" value="Unassembled WGS sequence"/>
</dbReference>
<comment type="caution">
    <text evidence="3">The sequence shown here is derived from an EMBL/GenBank/DDBJ whole genome shotgun (WGS) entry which is preliminary data.</text>
</comment>
<dbReference type="PROSITE" id="PS51159">
    <property type="entry name" value="CBM21"/>
    <property type="match status" value="1"/>
</dbReference>
<dbReference type="InterPro" id="IPR038175">
    <property type="entry name" value="CBM21_dom_sf"/>
</dbReference>
<sequence>MQNKKRVTINKRTSSLSLGYQSMTESANDYTRQLVTSALHLPLTTHLNIKPSNPLSHTQDEEVIGLLHPRLLKSSIRKPKSAPCSPTKSVQFDKENLEDICYFKKAQTPLTISYRKNIFWATFDDESEQEEQVDLVFSNWPSSGLNDVIDKRNKVIRIEKSSFEVQDDVLIGKLLVRNLDYQKTVNVRYTFDYWETVQNVQAIYQSNYPSNTIYDVFTFNIDITSDSLYFAIQYQVGSQEFWDNNDSKNYEIQFIHNNKKEEKKKEELLKKRYDFSQSIHQAKQSLLSSIPTSTMVTTSTSTTVPIDISSRRHHHHHHHHHHQSKSANSSPTGSYCHSPLASSPSMELNSPSYMDLVSKYCFYGSSPTRSPMSTY</sequence>
<feature type="domain" description="CBM21" evidence="2">
    <location>
        <begin position="150"/>
        <end position="253"/>
    </location>
</feature>
<accession>A0A9P6Y1G4</accession>
<gene>
    <name evidence="3" type="ORF">G6F51_010573</name>
</gene>
<evidence type="ECO:0000256" key="1">
    <source>
        <dbReference type="SAM" id="MobiDB-lite"/>
    </source>
</evidence>
<dbReference type="PANTHER" id="PTHR12307">
    <property type="entry name" value="PROTEIN PHOSPHATASE 1 REGULATORY SUBUNIT"/>
    <property type="match status" value="1"/>
</dbReference>
<proteinExistence type="predicted"/>
<evidence type="ECO:0000259" key="2">
    <source>
        <dbReference type="PROSITE" id="PS51159"/>
    </source>
</evidence>
<feature type="region of interest" description="Disordered" evidence="1">
    <location>
        <begin position="310"/>
        <end position="341"/>
    </location>
</feature>
<dbReference type="AlphaFoldDB" id="A0A9P6Y1G4"/>
<evidence type="ECO:0000313" key="4">
    <source>
        <dbReference type="Proteomes" id="UP000717996"/>
    </source>
</evidence>
<feature type="compositionally biased region" description="Basic residues" evidence="1">
    <location>
        <begin position="311"/>
        <end position="324"/>
    </location>
</feature>